<dbReference type="SMART" id="SM00135">
    <property type="entry name" value="LY"/>
    <property type="match status" value="4"/>
</dbReference>
<keyword evidence="1" id="KW-0245">EGF-like domain</keyword>
<dbReference type="AlphaFoldDB" id="A0A914DKN1"/>
<protein>
    <submittedName>
        <fullName evidence="9">C6 domain-containing protein</fullName>
    </submittedName>
</protein>
<keyword evidence="3" id="KW-0677">Repeat</keyword>
<evidence type="ECO:0000313" key="9">
    <source>
        <dbReference type="WBParaSite" id="ACRNAN_scaffold2897.g11911.t1"/>
    </source>
</evidence>
<evidence type="ECO:0000256" key="4">
    <source>
        <dbReference type="ARBA" id="ARBA00023157"/>
    </source>
</evidence>
<sequence length="347" mass="37611">MIASDDNGNHTVLVDHNMLNPRGLAVDWIHGLLFWVDSGLKTVNVMDLNTKQRKVLFNEATDTPSTIVLFNEDIFAPKAIAVDPSKGFIFWVLMGRIERASMDGNDRMTIVNSSSSFRIALDIVHERVYWADNITKTIASVDYNGNDWRTILLSDTHIEFPYSLTIFEEKLYWTDYKGGVFVMSNNNGTEVRKLISGVDFPNTVRIYHSAVQPELPNKCDHHSCGNGAICLPNGCDDGAICLPKGNSSCASCTAGQMTLVPGSAAANTVTPTASAITFDANGCANRVVTCTLTGRQILMEFNMGAGGTSGPKQDTISEPFICSASGIWTFMGQNVAITSLDCVSATG</sequence>
<dbReference type="Proteomes" id="UP000887540">
    <property type="component" value="Unplaced"/>
</dbReference>
<keyword evidence="4" id="KW-1015">Disulfide bond</keyword>
<evidence type="ECO:0000256" key="6">
    <source>
        <dbReference type="PROSITE-ProRule" id="PRU00461"/>
    </source>
</evidence>
<name>A0A914DKN1_9BILA</name>
<feature type="domain" description="C6" evidence="7">
    <location>
        <begin position="249"/>
        <end position="342"/>
    </location>
</feature>
<dbReference type="FunFam" id="2.120.10.30:FF:000241">
    <property type="entry name" value="Low-density lipoprotein receptor-related protein 6"/>
    <property type="match status" value="1"/>
</dbReference>
<evidence type="ECO:0000256" key="2">
    <source>
        <dbReference type="ARBA" id="ARBA00022729"/>
    </source>
</evidence>
<dbReference type="GO" id="GO:0005886">
    <property type="term" value="C:plasma membrane"/>
    <property type="evidence" value="ECO:0007669"/>
    <property type="project" value="TreeGrafter"/>
</dbReference>
<proteinExistence type="predicted"/>
<dbReference type="GO" id="GO:0017147">
    <property type="term" value="F:Wnt-protein binding"/>
    <property type="evidence" value="ECO:0007669"/>
    <property type="project" value="TreeGrafter"/>
</dbReference>
<dbReference type="WBParaSite" id="ACRNAN_scaffold2897.g11911.t1">
    <property type="protein sequence ID" value="ACRNAN_scaffold2897.g11911.t1"/>
    <property type="gene ID" value="ACRNAN_scaffold2897.g11911"/>
</dbReference>
<dbReference type="PANTHER" id="PTHR46513">
    <property type="entry name" value="VITELLOGENIN RECEPTOR-LIKE PROTEIN-RELATED-RELATED"/>
    <property type="match status" value="1"/>
</dbReference>
<accession>A0A914DKN1</accession>
<evidence type="ECO:0000256" key="3">
    <source>
        <dbReference type="ARBA" id="ARBA00022737"/>
    </source>
</evidence>
<reference evidence="9" key="1">
    <citation type="submission" date="2022-11" db="UniProtKB">
        <authorList>
            <consortium name="WormBaseParasite"/>
        </authorList>
    </citation>
    <scope>IDENTIFICATION</scope>
</reference>
<feature type="repeat" description="LDL-receptor class B" evidence="6">
    <location>
        <begin position="126"/>
        <end position="170"/>
    </location>
</feature>
<dbReference type="InterPro" id="IPR050778">
    <property type="entry name" value="Cueball_EGF_LRP_Nidogen"/>
</dbReference>
<dbReference type="GO" id="GO:0042813">
    <property type="term" value="F:Wnt receptor activity"/>
    <property type="evidence" value="ECO:0007669"/>
    <property type="project" value="TreeGrafter"/>
</dbReference>
<dbReference type="SMART" id="SM01048">
    <property type="entry name" value="C6"/>
    <property type="match status" value="1"/>
</dbReference>
<evidence type="ECO:0000259" key="7">
    <source>
        <dbReference type="SMART" id="SM01048"/>
    </source>
</evidence>
<dbReference type="InterPro" id="IPR002601">
    <property type="entry name" value="C6_domain"/>
</dbReference>
<keyword evidence="5" id="KW-0325">Glycoprotein</keyword>
<dbReference type="Gene3D" id="2.120.10.30">
    <property type="entry name" value="TolB, C-terminal domain"/>
    <property type="match status" value="1"/>
</dbReference>
<keyword evidence="2" id="KW-0732">Signal</keyword>
<dbReference type="InterPro" id="IPR000033">
    <property type="entry name" value="LDLR_classB_rpt"/>
</dbReference>
<dbReference type="InterPro" id="IPR011042">
    <property type="entry name" value="6-blade_b-propeller_TolB-like"/>
</dbReference>
<dbReference type="GO" id="GO:0060070">
    <property type="term" value="P:canonical Wnt signaling pathway"/>
    <property type="evidence" value="ECO:0007669"/>
    <property type="project" value="TreeGrafter"/>
</dbReference>
<dbReference type="SUPFAM" id="SSF63825">
    <property type="entry name" value="YWTD domain"/>
    <property type="match status" value="1"/>
</dbReference>
<dbReference type="PROSITE" id="PS51120">
    <property type="entry name" value="LDLRB"/>
    <property type="match status" value="1"/>
</dbReference>
<organism evidence="8 9">
    <name type="scientific">Acrobeloides nanus</name>
    <dbReference type="NCBI Taxonomy" id="290746"/>
    <lineage>
        <taxon>Eukaryota</taxon>
        <taxon>Metazoa</taxon>
        <taxon>Ecdysozoa</taxon>
        <taxon>Nematoda</taxon>
        <taxon>Chromadorea</taxon>
        <taxon>Rhabditida</taxon>
        <taxon>Tylenchina</taxon>
        <taxon>Cephalobomorpha</taxon>
        <taxon>Cephaloboidea</taxon>
        <taxon>Cephalobidae</taxon>
        <taxon>Acrobeloides</taxon>
    </lineage>
</organism>
<keyword evidence="8" id="KW-1185">Reference proteome</keyword>
<dbReference type="PANTHER" id="PTHR46513:SF13">
    <property type="entry name" value="EGF-LIKE DOMAIN-CONTAINING PROTEIN"/>
    <property type="match status" value="1"/>
</dbReference>
<evidence type="ECO:0000256" key="5">
    <source>
        <dbReference type="ARBA" id="ARBA00023180"/>
    </source>
</evidence>
<evidence type="ECO:0000313" key="8">
    <source>
        <dbReference type="Proteomes" id="UP000887540"/>
    </source>
</evidence>
<evidence type="ECO:0000256" key="1">
    <source>
        <dbReference type="ARBA" id="ARBA00022536"/>
    </source>
</evidence>
<dbReference type="Pfam" id="PF00058">
    <property type="entry name" value="Ldl_recept_b"/>
    <property type="match status" value="1"/>
</dbReference>